<keyword evidence="1" id="KW-0472">Membrane</keyword>
<comment type="caution">
    <text evidence="2">The sequence shown here is derived from an EMBL/GenBank/DDBJ whole genome shotgun (WGS) entry which is preliminary data.</text>
</comment>
<protein>
    <recommendedName>
        <fullName evidence="4">Secreted protein</fullName>
    </recommendedName>
</protein>
<evidence type="ECO:0008006" key="4">
    <source>
        <dbReference type="Google" id="ProtNLM"/>
    </source>
</evidence>
<keyword evidence="1" id="KW-0812">Transmembrane</keyword>
<organism evidence="2 3">
    <name type="scientific">Streptomyces lunalinharesii</name>
    <dbReference type="NCBI Taxonomy" id="333384"/>
    <lineage>
        <taxon>Bacteria</taxon>
        <taxon>Bacillati</taxon>
        <taxon>Actinomycetota</taxon>
        <taxon>Actinomycetes</taxon>
        <taxon>Kitasatosporales</taxon>
        <taxon>Streptomycetaceae</taxon>
        <taxon>Streptomyces</taxon>
    </lineage>
</organism>
<evidence type="ECO:0000256" key="1">
    <source>
        <dbReference type="SAM" id="Phobius"/>
    </source>
</evidence>
<evidence type="ECO:0000313" key="2">
    <source>
        <dbReference type="EMBL" id="GAA2677959.1"/>
    </source>
</evidence>
<dbReference type="Proteomes" id="UP001500994">
    <property type="component" value="Unassembled WGS sequence"/>
</dbReference>
<gene>
    <name evidence="2" type="ORF">GCM10009864_57120</name>
</gene>
<accession>A0ABP6EVX6</accession>
<proteinExistence type="predicted"/>
<keyword evidence="3" id="KW-1185">Reference proteome</keyword>
<sequence length="160" mass="17676">MSWGTLVGTIIGAVLGIGSTLTADRVRWRRERALNGALARRELYGQFLGALIATRMKLSELLRDDECGAGERRRQASNLLHGGGAYELRYQIRITAPSDVVDKVEVAFQTLRSMRDCVAEGLETDSPEYTHARELHRAAASDLTAAMRHELASHLGADWL</sequence>
<name>A0ABP6EVX6_9ACTN</name>
<evidence type="ECO:0000313" key="3">
    <source>
        <dbReference type="Proteomes" id="UP001500994"/>
    </source>
</evidence>
<reference evidence="3" key="1">
    <citation type="journal article" date="2019" name="Int. J. Syst. Evol. Microbiol.">
        <title>The Global Catalogue of Microorganisms (GCM) 10K type strain sequencing project: providing services to taxonomists for standard genome sequencing and annotation.</title>
        <authorList>
            <consortium name="The Broad Institute Genomics Platform"/>
            <consortium name="The Broad Institute Genome Sequencing Center for Infectious Disease"/>
            <person name="Wu L."/>
            <person name="Ma J."/>
        </authorList>
    </citation>
    <scope>NUCLEOTIDE SEQUENCE [LARGE SCALE GENOMIC DNA]</scope>
    <source>
        <strain evidence="3">JCM 16374</strain>
    </source>
</reference>
<dbReference type="EMBL" id="BAAARK010000022">
    <property type="protein sequence ID" value="GAA2677959.1"/>
    <property type="molecule type" value="Genomic_DNA"/>
</dbReference>
<feature type="transmembrane region" description="Helical" evidence="1">
    <location>
        <begin position="6"/>
        <end position="23"/>
    </location>
</feature>
<keyword evidence="1" id="KW-1133">Transmembrane helix</keyword>